<keyword evidence="1" id="KW-0472">Membrane</keyword>
<gene>
    <name evidence="2" type="ORF">SAMN02745941_00445</name>
</gene>
<organism evidence="2 3">
    <name type="scientific">Clostridium intestinale DSM 6191</name>
    <dbReference type="NCBI Taxonomy" id="1121320"/>
    <lineage>
        <taxon>Bacteria</taxon>
        <taxon>Bacillati</taxon>
        <taxon>Bacillota</taxon>
        <taxon>Clostridia</taxon>
        <taxon>Eubacteriales</taxon>
        <taxon>Clostridiaceae</taxon>
        <taxon>Clostridium</taxon>
    </lineage>
</organism>
<feature type="transmembrane region" description="Helical" evidence="1">
    <location>
        <begin position="7"/>
        <end position="27"/>
    </location>
</feature>
<keyword evidence="1" id="KW-0812">Transmembrane</keyword>
<evidence type="ECO:0000313" key="3">
    <source>
        <dbReference type="Proteomes" id="UP000184241"/>
    </source>
</evidence>
<dbReference type="EMBL" id="FQXU01000003">
    <property type="protein sequence ID" value="SHH59431.1"/>
    <property type="molecule type" value="Genomic_DNA"/>
</dbReference>
<dbReference type="AlphaFoldDB" id="A0A1M5U937"/>
<accession>A0A1M5U937</accession>
<name>A0A1M5U937_9CLOT</name>
<protein>
    <submittedName>
        <fullName evidence="2">Uncharacterized protein</fullName>
    </submittedName>
</protein>
<sequence>MSKKRVILYIIAISNLIGGIIGSLFMYQSIKNNSVVNWTDISINTNVKVIIFIISILFCLSPILIFTGKRKALLIFYIINISNILFEIITFIRAKYFIEDVEISNSSGIPIIKILIFVYLIKNELDEHNLMANNNITS</sequence>
<reference evidence="2 3" key="1">
    <citation type="submission" date="2016-11" db="EMBL/GenBank/DDBJ databases">
        <authorList>
            <person name="Jaros S."/>
            <person name="Januszkiewicz K."/>
            <person name="Wedrychowicz H."/>
        </authorList>
    </citation>
    <scope>NUCLEOTIDE SEQUENCE [LARGE SCALE GENOMIC DNA]</scope>
    <source>
        <strain evidence="2 3">DSM 6191</strain>
    </source>
</reference>
<feature type="transmembrane region" description="Helical" evidence="1">
    <location>
        <begin position="47"/>
        <end position="66"/>
    </location>
</feature>
<proteinExistence type="predicted"/>
<keyword evidence="1" id="KW-1133">Transmembrane helix</keyword>
<evidence type="ECO:0000256" key="1">
    <source>
        <dbReference type="SAM" id="Phobius"/>
    </source>
</evidence>
<dbReference type="RefSeq" id="WP_073016273.1">
    <property type="nucleotide sequence ID" value="NZ_FQXU01000003.1"/>
</dbReference>
<dbReference type="Proteomes" id="UP000184241">
    <property type="component" value="Unassembled WGS sequence"/>
</dbReference>
<feature type="transmembrane region" description="Helical" evidence="1">
    <location>
        <begin position="73"/>
        <end position="92"/>
    </location>
</feature>
<evidence type="ECO:0000313" key="2">
    <source>
        <dbReference type="EMBL" id="SHH59431.1"/>
    </source>
</evidence>
<feature type="transmembrane region" description="Helical" evidence="1">
    <location>
        <begin position="104"/>
        <end position="121"/>
    </location>
</feature>